<keyword evidence="4" id="KW-0540">Nuclease</keyword>
<dbReference type="InterPro" id="IPR017856">
    <property type="entry name" value="Integrase-like_N"/>
</dbReference>
<evidence type="ECO:0000256" key="2">
    <source>
        <dbReference type="ARBA" id="ARBA00022679"/>
    </source>
</evidence>
<keyword evidence="9" id="KW-0863">Zinc-finger</keyword>
<dbReference type="AlphaFoldDB" id="A0A091HN51"/>
<evidence type="ECO:0000259" key="10">
    <source>
        <dbReference type="PROSITE" id="PS50876"/>
    </source>
</evidence>
<dbReference type="PANTHER" id="PTHR41694">
    <property type="entry name" value="ENDOGENOUS RETROVIRUS GROUP K MEMBER POL PROTEIN"/>
    <property type="match status" value="1"/>
</dbReference>
<dbReference type="PROSITE" id="PS50879">
    <property type="entry name" value="RNASE_H_1"/>
    <property type="match status" value="1"/>
</dbReference>
<evidence type="ECO:0000256" key="9">
    <source>
        <dbReference type="PROSITE-ProRule" id="PRU00450"/>
    </source>
</evidence>
<evidence type="ECO:0000256" key="8">
    <source>
        <dbReference type="ARBA" id="ARBA00022918"/>
    </source>
</evidence>
<feature type="non-terminal residue" evidence="13">
    <location>
        <position position="273"/>
    </location>
</feature>
<dbReference type="GO" id="GO:0008270">
    <property type="term" value="F:zinc ion binding"/>
    <property type="evidence" value="ECO:0007669"/>
    <property type="project" value="UniProtKB-KW"/>
</dbReference>
<keyword evidence="6" id="KW-0255">Endonuclease</keyword>
<dbReference type="EMBL" id="KL217583">
    <property type="protein sequence ID" value="KFO96624.1"/>
    <property type="molecule type" value="Genomic_DNA"/>
</dbReference>
<dbReference type="GO" id="GO:0004523">
    <property type="term" value="F:RNA-DNA hybrid ribonuclease activity"/>
    <property type="evidence" value="ECO:0007669"/>
    <property type="project" value="InterPro"/>
</dbReference>
<dbReference type="GO" id="GO:0003964">
    <property type="term" value="F:RNA-directed DNA polymerase activity"/>
    <property type="evidence" value="ECO:0007669"/>
    <property type="project" value="UniProtKB-KW"/>
</dbReference>
<evidence type="ECO:0000256" key="4">
    <source>
        <dbReference type="ARBA" id="ARBA00022722"/>
    </source>
</evidence>
<dbReference type="InterPro" id="IPR036397">
    <property type="entry name" value="RNaseH_sf"/>
</dbReference>
<dbReference type="STRING" id="9244.A0A091HN51"/>
<evidence type="ECO:0000259" key="12">
    <source>
        <dbReference type="PROSITE" id="PS50994"/>
    </source>
</evidence>
<dbReference type="Pfam" id="PF00665">
    <property type="entry name" value="rve"/>
    <property type="match status" value="1"/>
</dbReference>
<proteinExistence type="predicted"/>
<evidence type="ECO:0000256" key="3">
    <source>
        <dbReference type="ARBA" id="ARBA00022695"/>
    </source>
</evidence>
<sequence>SLQTLELRAVVWSLEKWLDVPINIVSDSLYVVGVVQRIEESMIKQVSNGRLFELLLELWRAVKLRTAEYCILHIRSHKFDQGLGEGNARADRLVTLSAPVSNFAKARESHAQFHQNVKGLVKAFGVPYADAKAIVKACPICSSINQGLGLGLGVNPKGLASNEIWQMDVTHVAEFGRQKYVHVTIDTYNHMIWATAQTGEKWKDVQKHLLACFAVMGVPKVLKTDNGPAYCSQGMQSGCQQWGISHVTGIPHSPTGQAVLERANHTLKQYLQK</sequence>
<dbReference type="SUPFAM" id="SSF46919">
    <property type="entry name" value="N-terminal Zn binding domain of HIV integrase"/>
    <property type="match status" value="1"/>
</dbReference>
<feature type="domain" description="Integrase-type" evidence="10">
    <location>
        <begin position="101"/>
        <end position="142"/>
    </location>
</feature>
<evidence type="ECO:0000256" key="6">
    <source>
        <dbReference type="ARBA" id="ARBA00022759"/>
    </source>
</evidence>
<evidence type="ECO:0000256" key="5">
    <source>
        <dbReference type="ARBA" id="ARBA00022723"/>
    </source>
</evidence>
<dbReference type="PANTHER" id="PTHR41694:SF3">
    <property type="entry name" value="RNA-DIRECTED DNA POLYMERASE-RELATED"/>
    <property type="match status" value="1"/>
</dbReference>
<dbReference type="Pfam" id="PF02022">
    <property type="entry name" value="Integrase_Zn"/>
    <property type="match status" value="1"/>
</dbReference>
<evidence type="ECO:0000259" key="11">
    <source>
        <dbReference type="PROSITE" id="PS50879"/>
    </source>
</evidence>
<dbReference type="PROSITE" id="PS50876">
    <property type="entry name" value="ZF_INTEGRASE"/>
    <property type="match status" value="1"/>
</dbReference>
<evidence type="ECO:0000313" key="14">
    <source>
        <dbReference type="Proteomes" id="UP000054308"/>
    </source>
</evidence>
<dbReference type="InterPro" id="IPR003308">
    <property type="entry name" value="Integrase_Zn-bd_dom_N"/>
</dbReference>
<dbReference type="InterPro" id="IPR012337">
    <property type="entry name" value="RNaseH-like_sf"/>
</dbReference>
<name>A0A091HN51_CALAN</name>
<keyword evidence="14" id="KW-1185">Reference proteome</keyword>
<dbReference type="GO" id="GO:0035613">
    <property type="term" value="F:RNA stem-loop binding"/>
    <property type="evidence" value="ECO:0007669"/>
    <property type="project" value="TreeGrafter"/>
</dbReference>
<keyword evidence="7" id="KW-0378">Hydrolase</keyword>
<organism evidence="13 14">
    <name type="scientific">Calypte anna</name>
    <name type="common">Anna's hummingbird</name>
    <name type="synonym">Archilochus anna</name>
    <dbReference type="NCBI Taxonomy" id="9244"/>
    <lineage>
        <taxon>Eukaryota</taxon>
        <taxon>Metazoa</taxon>
        <taxon>Chordata</taxon>
        <taxon>Craniata</taxon>
        <taxon>Vertebrata</taxon>
        <taxon>Euteleostomi</taxon>
        <taxon>Archelosauria</taxon>
        <taxon>Archosauria</taxon>
        <taxon>Dinosauria</taxon>
        <taxon>Saurischia</taxon>
        <taxon>Theropoda</taxon>
        <taxon>Coelurosauria</taxon>
        <taxon>Aves</taxon>
        <taxon>Neognathae</taxon>
        <taxon>Neoaves</taxon>
        <taxon>Strisores</taxon>
        <taxon>Apodiformes</taxon>
        <taxon>Trochilidae</taxon>
        <taxon>Calypte</taxon>
    </lineage>
</organism>
<dbReference type="SUPFAM" id="SSF53098">
    <property type="entry name" value="Ribonuclease H-like"/>
    <property type="match status" value="2"/>
</dbReference>
<feature type="non-terminal residue" evidence="13">
    <location>
        <position position="1"/>
    </location>
</feature>
<dbReference type="EC" id="2.7.7.49" evidence="1"/>
<keyword evidence="8" id="KW-0695">RNA-directed DNA polymerase</keyword>
<reference evidence="13 14" key="1">
    <citation type="submission" date="2014-04" db="EMBL/GenBank/DDBJ databases">
        <title>Genome evolution of avian class.</title>
        <authorList>
            <person name="Zhang G."/>
            <person name="Li C."/>
        </authorList>
    </citation>
    <scope>NUCLEOTIDE SEQUENCE [LARGE SCALE GENOMIC DNA]</scope>
    <source>
        <strain evidence="13">BGI_N300</strain>
    </source>
</reference>
<feature type="domain" description="Integrase catalytic" evidence="12">
    <location>
        <begin position="152"/>
        <end position="273"/>
    </location>
</feature>
<evidence type="ECO:0000256" key="7">
    <source>
        <dbReference type="ARBA" id="ARBA00022801"/>
    </source>
</evidence>
<evidence type="ECO:0000313" key="13">
    <source>
        <dbReference type="EMBL" id="KFO96624.1"/>
    </source>
</evidence>
<dbReference type="InterPro" id="IPR001584">
    <property type="entry name" value="Integrase_cat-core"/>
</dbReference>
<dbReference type="Gene3D" id="1.10.10.200">
    <property type="match status" value="1"/>
</dbReference>
<feature type="domain" description="RNase H type-1" evidence="11">
    <location>
        <begin position="1"/>
        <end position="99"/>
    </location>
</feature>
<keyword evidence="5" id="KW-0479">Metal-binding</keyword>
<evidence type="ECO:0000256" key="1">
    <source>
        <dbReference type="ARBA" id="ARBA00012493"/>
    </source>
</evidence>
<dbReference type="PROSITE" id="PS50994">
    <property type="entry name" value="INTEGRASE"/>
    <property type="match status" value="1"/>
</dbReference>
<dbReference type="InterPro" id="IPR002156">
    <property type="entry name" value="RNaseH_domain"/>
</dbReference>
<keyword evidence="3" id="KW-0548">Nucleotidyltransferase</keyword>
<dbReference type="Pfam" id="PF00075">
    <property type="entry name" value="RNase_H"/>
    <property type="match status" value="1"/>
</dbReference>
<dbReference type="GO" id="GO:0015074">
    <property type="term" value="P:DNA integration"/>
    <property type="evidence" value="ECO:0007669"/>
    <property type="project" value="InterPro"/>
</dbReference>
<protein>
    <recommendedName>
        <fullName evidence="1">RNA-directed DNA polymerase</fullName>
        <ecNumber evidence="1">2.7.7.49</ecNumber>
    </recommendedName>
</protein>
<accession>A0A091HN51</accession>
<gene>
    <name evidence="13" type="ORF">N300_07635</name>
</gene>
<dbReference type="Proteomes" id="UP000054308">
    <property type="component" value="Unassembled WGS sequence"/>
</dbReference>
<dbReference type="Gene3D" id="3.30.420.10">
    <property type="entry name" value="Ribonuclease H-like superfamily/Ribonuclease H"/>
    <property type="match status" value="2"/>
</dbReference>
<keyword evidence="9" id="KW-0862">Zinc</keyword>
<keyword evidence="2" id="KW-0808">Transferase</keyword>